<name>A0ACC0Z908_9ROSI</name>
<proteinExistence type="predicted"/>
<organism evidence="1 2">
    <name type="scientific">Pistacia integerrima</name>
    <dbReference type="NCBI Taxonomy" id="434235"/>
    <lineage>
        <taxon>Eukaryota</taxon>
        <taxon>Viridiplantae</taxon>
        <taxon>Streptophyta</taxon>
        <taxon>Embryophyta</taxon>
        <taxon>Tracheophyta</taxon>
        <taxon>Spermatophyta</taxon>
        <taxon>Magnoliopsida</taxon>
        <taxon>eudicotyledons</taxon>
        <taxon>Gunneridae</taxon>
        <taxon>Pentapetalae</taxon>
        <taxon>rosids</taxon>
        <taxon>malvids</taxon>
        <taxon>Sapindales</taxon>
        <taxon>Anacardiaceae</taxon>
        <taxon>Pistacia</taxon>
    </lineage>
</organism>
<dbReference type="Proteomes" id="UP001163603">
    <property type="component" value="Chromosome 3"/>
</dbReference>
<protein>
    <submittedName>
        <fullName evidence="1">Uncharacterized protein</fullName>
    </submittedName>
</protein>
<evidence type="ECO:0000313" key="2">
    <source>
        <dbReference type="Proteomes" id="UP001163603"/>
    </source>
</evidence>
<keyword evidence="2" id="KW-1185">Reference proteome</keyword>
<accession>A0ACC0Z908</accession>
<dbReference type="EMBL" id="CM047738">
    <property type="protein sequence ID" value="KAJ0046658.1"/>
    <property type="molecule type" value="Genomic_DNA"/>
</dbReference>
<reference evidence="2" key="1">
    <citation type="journal article" date="2023" name="G3 (Bethesda)">
        <title>Genome assembly and association tests identify interacting loci associated with vigor, precocity, and sex in interspecific pistachio rootstocks.</title>
        <authorList>
            <person name="Palmer W."/>
            <person name="Jacygrad E."/>
            <person name="Sagayaradj S."/>
            <person name="Cavanaugh K."/>
            <person name="Han R."/>
            <person name="Bertier L."/>
            <person name="Beede B."/>
            <person name="Kafkas S."/>
            <person name="Golino D."/>
            <person name="Preece J."/>
            <person name="Michelmore R."/>
        </authorList>
    </citation>
    <scope>NUCLEOTIDE SEQUENCE [LARGE SCALE GENOMIC DNA]</scope>
</reference>
<comment type="caution">
    <text evidence="1">The sequence shown here is derived from an EMBL/GenBank/DDBJ whole genome shotgun (WGS) entry which is preliminary data.</text>
</comment>
<evidence type="ECO:0000313" key="1">
    <source>
        <dbReference type="EMBL" id="KAJ0046658.1"/>
    </source>
</evidence>
<sequence>MLATLSPFDSPQTITPYGVSKHWVLPRVKKWSGISQMKIPLQQYTNAENSTPQLTYAFIAWRKSDRLLRGWIIGTLSEETLRFVVGLDTAHAIWEALKNAYTQDSQECEFTLQQQVTYLRKEDNTTITEHIRTFKGLYDNLLAIGKLVPDQEKVFCLLTSLGPHYETFTTAMLKPPRPSYSELQQRPQPNISGYHAPPQDSPPMVMDSKLNSKGTLLQQTLNVDLHHLICWWVPKKPAQQDEIPQALATLTLDSTIVDTEWTTDTWASNHMTDGGGEFINSKLTSHFLSTGIVHQVSSPYTPKQTEAFTTPVYLMNRLPSSALNFEIPYFTLHGTHPDIPHFDHLGLSTISDSPSPPCQSPLLPIDTCTPLSLSQNSSPIESSQQSPSIESRICKKLMTFMSPPIIVLVLQHHWSTPWSLGLN</sequence>
<gene>
    <name evidence="1" type="ORF">Pint_06033</name>
</gene>